<sequence length="178" mass="19519">MIIANYVLCDDKSVAAKVNVIKSTGTPNVKIDSPTTLKKEETTIAVNETLTLATKKNEVEDIKAPEKEIENKKENPPEKVQPKKPAKILPTIPSAVNPPKAKADKPAKVQVPNTHHGRTILILLGFLFVCYCIFQNKKRIMGLLVEGPNSRPSGRRGGASVRYRRLNTDDAVVEAGIQ</sequence>
<protein>
    <submittedName>
        <fullName evidence="2">Uncharacterized protein</fullName>
    </submittedName>
</protein>
<evidence type="ECO:0000313" key="2">
    <source>
        <dbReference type="WBParaSite" id="ES5_v2.g6633.t1"/>
    </source>
</evidence>
<dbReference type="WBParaSite" id="ES5_v2.g6633.t1">
    <property type="protein sequence ID" value="ES5_v2.g6633.t1"/>
    <property type="gene ID" value="ES5_v2.g6633"/>
</dbReference>
<dbReference type="Proteomes" id="UP000887579">
    <property type="component" value="Unplaced"/>
</dbReference>
<proteinExistence type="predicted"/>
<organism evidence="1 2">
    <name type="scientific">Panagrolaimus sp. ES5</name>
    <dbReference type="NCBI Taxonomy" id="591445"/>
    <lineage>
        <taxon>Eukaryota</taxon>
        <taxon>Metazoa</taxon>
        <taxon>Ecdysozoa</taxon>
        <taxon>Nematoda</taxon>
        <taxon>Chromadorea</taxon>
        <taxon>Rhabditida</taxon>
        <taxon>Tylenchina</taxon>
        <taxon>Panagrolaimomorpha</taxon>
        <taxon>Panagrolaimoidea</taxon>
        <taxon>Panagrolaimidae</taxon>
        <taxon>Panagrolaimus</taxon>
    </lineage>
</organism>
<evidence type="ECO:0000313" key="1">
    <source>
        <dbReference type="Proteomes" id="UP000887579"/>
    </source>
</evidence>
<reference evidence="2" key="1">
    <citation type="submission" date="2022-11" db="UniProtKB">
        <authorList>
            <consortium name="WormBaseParasite"/>
        </authorList>
    </citation>
    <scope>IDENTIFICATION</scope>
</reference>
<accession>A0AC34GQ67</accession>
<name>A0AC34GQ67_9BILA</name>